<evidence type="ECO:0000256" key="3">
    <source>
        <dbReference type="ARBA" id="ARBA00023125"/>
    </source>
</evidence>
<protein>
    <recommendedName>
        <fullName evidence="7">TF-B3 domain-containing protein</fullName>
    </recommendedName>
</protein>
<dbReference type="eggNOG" id="ENOG502S4NC">
    <property type="taxonomic scope" value="Eukaryota"/>
</dbReference>
<evidence type="ECO:0000256" key="6">
    <source>
        <dbReference type="SAM" id="MobiDB-lite"/>
    </source>
</evidence>
<dbReference type="Gramene" id="KCW73292">
    <property type="protein sequence ID" value="KCW73292"/>
    <property type="gene ID" value="EUGRSUZ_E01753"/>
</dbReference>
<dbReference type="SMART" id="SM01019">
    <property type="entry name" value="B3"/>
    <property type="match status" value="1"/>
</dbReference>
<feature type="compositionally biased region" description="Polar residues" evidence="6">
    <location>
        <begin position="1"/>
        <end position="13"/>
    </location>
</feature>
<reference evidence="8" key="1">
    <citation type="submission" date="2013-07" db="EMBL/GenBank/DDBJ databases">
        <title>The genome of Eucalyptus grandis.</title>
        <authorList>
            <person name="Schmutz J."/>
            <person name="Hayes R."/>
            <person name="Myburg A."/>
            <person name="Tuskan G."/>
            <person name="Grattapaglia D."/>
            <person name="Rokhsar D.S."/>
        </authorList>
    </citation>
    <scope>NUCLEOTIDE SEQUENCE</scope>
    <source>
        <tissue evidence="8">Leaf extractions</tissue>
    </source>
</reference>
<feature type="domain" description="TF-B3" evidence="7">
    <location>
        <begin position="97"/>
        <end position="190"/>
    </location>
</feature>
<keyword evidence="4" id="KW-0804">Transcription</keyword>
<keyword evidence="5" id="KW-0539">Nucleus</keyword>
<dbReference type="InterPro" id="IPR015300">
    <property type="entry name" value="DNA-bd_pseudobarrel_sf"/>
</dbReference>
<evidence type="ECO:0000256" key="5">
    <source>
        <dbReference type="ARBA" id="ARBA00023242"/>
    </source>
</evidence>
<organism evidence="8">
    <name type="scientific">Eucalyptus grandis</name>
    <name type="common">Flooded gum</name>
    <dbReference type="NCBI Taxonomy" id="71139"/>
    <lineage>
        <taxon>Eukaryota</taxon>
        <taxon>Viridiplantae</taxon>
        <taxon>Streptophyta</taxon>
        <taxon>Embryophyta</taxon>
        <taxon>Tracheophyta</taxon>
        <taxon>Spermatophyta</taxon>
        <taxon>Magnoliopsida</taxon>
        <taxon>eudicotyledons</taxon>
        <taxon>Gunneridae</taxon>
        <taxon>Pentapetalae</taxon>
        <taxon>rosids</taxon>
        <taxon>malvids</taxon>
        <taxon>Myrtales</taxon>
        <taxon>Myrtaceae</taxon>
        <taxon>Myrtoideae</taxon>
        <taxon>Eucalypteae</taxon>
        <taxon>Eucalyptus</taxon>
    </lineage>
</organism>
<dbReference type="OMA" id="SHVNQPF"/>
<dbReference type="PANTHER" id="PTHR31391">
    <property type="entry name" value="B3 DOMAIN-CONTAINING PROTEIN OS11G0197600-RELATED"/>
    <property type="match status" value="1"/>
</dbReference>
<dbReference type="CDD" id="cd10017">
    <property type="entry name" value="B3_DNA"/>
    <property type="match status" value="1"/>
</dbReference>
<evidence type="ECO:0000259" key="7">
    <source>
        <dbReference type="PROSITE" id="PS50863"/>
    </source>
</evidence>
<dbReference type="AlphaFoldDB" id="A0A059C4K6"/>
<evidence type="ECO:0000256" key="4">
    <source>
        <dbReference type="ARBA" id="ARBA00023163"/>
    </source>
</evidence>
<dbReference type="STRING" id="71139.A0A059C4K6"/>
<dbReference type="GO" id="GO:0005634">
    <property type="term" value="C:nucleus"/>
    <property type="evidence" value="ECO:0007669"/>
    <property type="project" value="UniProtKB-SubCell"/>
</dbReference>
<dbReference type="InterPro" id="IPR003340">
    <property type="entry name" value="B3_DNA-bd"/>
</dbReference>
<evidence type="ECO:0000256" key="2">
    <source>
        <dbReference type="ARBA" id="ARBA00023015"/>
    </source>
</evidence>
<feature type="compositionally biased region" description="Low complexity" evidence="6">
    <location>
        <begin position="50"/>
        <end position="64"/>
    </location>
</feature>
<keyword evidence="3" id="KW-0238">DNA-binding</keyword>
<dbReference type="PANTHER" id="PTHR31391:SF64">
    <property type="entry name" value="B3 DOMAIN-CONTAINING PROTEIN OS06G0112300"/>
    <property type="match status" value="1"/>
</dbReference>
<dbReference type="Gene3D" id="2.40.330.10">
    <property type="entry name" value="DNA-binding pseudobarrel domain"/>
    <property type="match status" value="1"/>
</dbReference>
<evidence type="ECO:0000256" key="1">
    <source>
        <dbReference type="ARBA" id="ARBA00004123"/>
    </source>
</evidence>
<comment type="subcellular location">
    <subcellularLocation>
        <location evidence="1">Nucleus</location>
    </subcellularLocation>
</comment>
<dbReference type="InterPro" id="IPR044837">
    <property type="entry name" value="REM16-like"/>
</dbReference>
<sequence>QHASSLHVPSSTLRSPRSARRCSSSSSDSDGDPPRIPETEAEDEAEDEAPLAPRSSSPSTARTPVLDPAGVLSLPLRGNMSGGQEDDYWPLSGKPFFDVILTKSHVQPRYNLFIPSRMHSLLPSQDTQTVLAYKDKTWNVMLYTKTKRFDYSWKQFVDDNHLKAGDACVFELMECLSTKVTFKVQILRSDFPAELLGKISGETAGAPIVIE</sequence>
<gene>
    <name evidence="8" type="ORF">EUGRSUZ_E01753</name>
</gene>
<dbReference type="PROSITE" id="PS50863">
    <property type="entry name" value="B3"/>
    <property type="match status" value="1"/>
</dbReference>
<name>A0A059C4K6_EUCGR</name>
<dbReference type="SUPFAM" id="SSF101936">
    <property type="entry name" value="DNA-binding pseudobarrel domain"/>
    <property type="match status" value="1"/>
</dbReference>
<dbReference type="GO" id="GO:0003677">
    <property type="term" value="F:DNA binding"/>
    <property type="evidence" value="ECO:0007669"/>
    <property type="project" value="UniProtKB-KW"/>
</dbReference>
<feature type="non-terminal residue" evidence="8">
    <location>
        <position position="1"/>
    </location>
</feature>
<keyword evidence="2" id="KW-0805">Transcription regulation</keyword>
<accession>A0A059C4K6</accession>
<proteinExistence type="predicted"/>
<dbReference type="InParanoid" id="A0A059C4K6"/>
<dbReference type="Pfam" id="PF02362">
    <property type="entry name" value="B3"/>
    <property type="match status" value="1"/>
</dbReference>
<evidence type="ECO:0000313" key="8">
    <source>
        <dbReference type="EMBL" id="KCW73292.1"/>
    </source>
</evidence>
<feature type="compositionally biased region" description="Acidic residues" evidence="6">
    <location>
        <begin position="39"/>
        <end position="49"/>
    </location>
</feature>
<dbReference type="EMBL" id="KK198757">
    <property type="protein sequence ID" value="KCW73292.1"/>
    <property type="molecule type" value="Genomic_DNA"/>
</dbReference>
<feature type="region of interest" description="Disordered" evidence="6">
    <location>
        <begin position="1"/>
        <end position="67"/>
    </location>
</feature>